<comment type="caution">
    <text evidence="1">The sequence shown here is derived from an EMBL/GenBank/DDBJ whole genome shotgun (WGS) entry which is preliminary data.</text>
</comment>
<evidence type="ECO:0000313" key="2">
    <source>
        <dbReference type="Proteomes" id="UP000324091"/>
    </source>
</evidence>
<reference evidence="1 2" key="1">
    <citation type="submission" date="2019-04" db="EMBL/GenBank/DDBJ databases">
        <title>Chromosome genome assembly for Takifugu flavidus.</title>
        <authorList>
            <person name="Xiao S."/>
        </authorList>
    </citation>
    <scope>NUCLEOTIDE SEQUENCE [LARGE SCALE GENOMIC DNA]</scope>
    <source>
        <strain evidence="1">HTHZ2018</strain>
        <tissue evidence="1">Muscle</tissue>
    </source>
</reference>
<dbReference type="InterPro" id="IPR027814">
    <property type="entry name" value="DUF4562"/>
</dbReference>
<sequence>MPRRSYVGEIGWGWQYNQLLNGEALLSNMQIKKTDLRTVLEDRVAQSFLNTQ</sequence>
<keyword evidence="2" id="KW-1185">Reference proteome</keyword>
<name>A0A5C6MJI9_9TELE</name>
<dbReference type="Proteomes" id="UP000324091">
    <property type="component" value="Chromosome 9"/>
</dbReference>
<accession>A0A5C6MJI9</accession>
<gene>
    <name evidence="1" type="ORF">D4764_09G0004030</name>
</gene>
<evidence type="ECO:0000313" key="1">
    <source>
        <dbReference type="EMBL" id="TWW55354.1"/>
    </source>
</evidence>
<organism evidence="1 2">
    <name type="scientific">Takifugu flavidus</name>
    <name type="common">sansaifugu</name>
    <dbReference type="NCBI Taxonomy" id="433684"/>
    <lineage>
        <taxon>Eukaryota</taxon>
        <taxon>Metazoa</taxon>
        <taxon>Chordata</taxon>
        <taxon>Craniata</taxon>
        <taxon>Vertebrata</taxon>
        <taxon>Euteleostomi</taxon>
        <taxon>Actinopterygii</taxon>
        <taxon>Neopterygii</taxon>
        <taxon>Teleostei</taxon>
        <taxon>Neoteleostei</taxon>
        <taxon>Acanthomorphata</taxon>
        <taxon>Eupercaria</taxon>
        <taxon>Tetraodontiformes</taxon>
        <taxon>Tetradontoidea</taxon>
        <taxon>Tetraodontidae</taxon>
        <taxon>Takifugu</taxon>
    </lineage>
</organism>
<dbReference type="AlphaFoldDB" id="A0A5C6MJI9"/>
<dbReference type="Pfam" id="PF15123">
    <property type="entry name" value="DUF4562"/>
    <property type="match status" value="1"/>
</dbReference>
<protein>
    <submittedName>
        <fullName evidence="1">Uncharacterized protein</fullName>
    </submittedName>
</protein>
<dbReference type="EMBL" id="RHFK02000022">
    <property type="protein sequence ID" value="TWW55354.1"/>
    <property type="molecule type" value="Genomic_DNA"/>
</dbReference>
<proteinExistence type="predicted"/>